<protein>
    <submittedName>
        <fullName evidence="1">Uncharacterized protein</fullName>
    </submittedName>
</protein>
<accession>A0ABY6SA90</accession>
<reference evidence="1" key="1">
    <citation type="submission" date="2018-02" db="EMBL/GenBank/DDBJ databases">
        <authorList>
            <person name="Silar P."/>
        </authorList>
    </citation>
    <scope>NUCLEOTIDE SEQUENCE [LARGE SCALE GENOMIC DNA]</scope>
    <source>
        <strain evidence="1">T</strain>
    </source>
</reference>
<sequence>MADPRPSAQHRWRPRTVDRRRLFNSSKECLTGIEIVVQVPRDGYQVQPQVATVTLNAYFSKIFGDSYISKDTLDLFGLGYRTDWLPRRHLNPWGGVFKPIGYVELYVRQSSDNAAAPFKLITFNVLEGSPSQDGLDLVIGESGCNQVLGDGFNFPQFNENAQRELLYELQQQQQQQQQQWQENVWPQQQEQHMPQQWEQECYQEDMEMD</sequence>
<dbReference type="EMBL" id="LR026967">
    <property type="protein sequence ID" value="VBB80163.1"/>
    <property type="molecule type" value="Genomic_DNA"/>
</dbReference>
<evidence type="ECO:0000313" key="1">
    <source>
        <dbReference type="EMBL" id="VBB80163.1"/>
    </source>
</evidence>
<evidence type="ECO:0000313" key="2">
    <source>
        <dbReference type="Proteomes" id="UP000280685"/>
    </source>
</evidence>
<dbReference type="Proteomes" id="UP000280685">
    <property type="component" value="Chromosome 4"/>
</dbReference>
<gene>
    <name evidence="1" type="ORF">PODCO_407086</name>
</gene>
<keyword evidence="2" id="KW-1185">Reference proteome</keyword>
<name>A0ABY6SA90_PODCO</name>
<proteinExistence type="predicted"/>
<organism evidence="1 2">
    <name type="scientific">Podospora comata</name>
    <dbReference type="NCBI Taxonomy" id="48703"/>
    <lineage>
        <taxon>Eukaryota</taxon>
        <taxon>Fungi</taxon>
        <taxon>Dikarya</taxon>
        <taxon>Ascomycota</taxon>
        <taxon>Pezizomycotina</taxon>
        <taxon>Sordariomycetes</taxon>
        <taxon>Sordariomycetidae</taxon>
        <taxon>Sordariales</taxon>
        <taxon>Podosporaceae</taxon>
        <taxon>Podospora</taxon>
    </lineage>
</organism>